<accession>A0A5C8Z4D8</accession>
<protein>
    <submittedName>
        <fullName evidence="2">Uncharacterized protein</fullName>
    </submittedName>
</protein>
<evidence type="ECO:0000256" key="1">
    <source>
        <dbReference type="SAM" id="MobiDB-lite"/>
    </source>
</evidence>
<evidence type="ECO:0000313" key="2">
    <source>
        <dbReference type="EMBL" id="TXR52058.1"/>
    </source>
</evidence>
<reference evidence="2 3" key="1">
    <citation type="submission" date="2019-07" db="EMBL/GenBank/DDBJ databases">
        <title>Reinekea sp. strain SSH23 genome sequencing and assembly.</title>
        <authorList>
            <person name="Kim I."/>
        </authorList>
    </citation>
    <scope>NUCLEOTIDE SEQUENCE [LARGE SCALE GENOMIC DNA]</scope>
    <source>
        <strain evidence="2 3">SSH23</strain>
    </source>
</reference>
<proteinExistence type="predicted"/>
<sequence length="93" mass="10197">MDKRVKCPACGGVAFVRANKVGDSFLTCPRCGPWNGRGAAYRNWCDSLPALPELSKPEPEPVPGIEPEKMPAANDEQLPVEKQDDWLNEWGSA</sequence>
<name>A0A5C8Z4D8_9GAMM</name>
<keyword evidence="3" id="KW-1185">Reference proteome</keyword>
<dbReference type="Proteomes" id="UP000321764">
    <property type="component" value="Unassembled WGS sequence"/>
</dbReference>
<gene>
    <name evidence="2" type="ORF">FME95_11625</name>
</gene>
<evidence type="ECO:0000313" key="3">
    <source>
        <dbReference type="Proteomes" id="UP000321764"/>
    </source>
</evidence>
<dbReference type="OrthoDB" id="5678701at2"/>
<feature type="region of interest" description="Disordered" evidence="1">
    <location>
        <begin position="52"/>
        <end position="93"/>
    </location>
</feature>
<dbReference type="AlphaFoldDB" id="A0A5C8Z4D8"/>
<dbReference type="EMBL" id="VKAD01000002">
    <property type="protein sequence ID" value="TXR52058.1"/>
    <property type="molecule type" value="Genomic_DNA"/>
</dbReference>
<comment type="caution">
    <text evidence="2">The sequence shown here is derived from an EMBL/GenBank/DDBJ whole genome shotgun (WGS) entry which is preliminary data.</text>
</comment>
<dbReference type="RefSeq" id="WP_147714654.1">
    <property type="nucleotide sequence ID" value="NZ_VKAD01000002.1"/>
</dbReference>
<organism evidence="2 3">
    <name type="scientific">Reinekea thalattae</name>
    <dbReference type="NCBI Taxonomy" id="2593301"/>
    <lineage>
        <taxon>Bacteria</taxon>
        <taxon>Pseudomonadati</taxon>
        <taxon>Pseudomonadota</taxon>
        <taxon>Gammaproteobacteria</taxon>
        <taxon>Oceanospirillales</taxon>
        <taxon>Saccharospirillaceae</taxon>
        <taxon>Reinekea</taxon>
    </lineage>
</organism>